<keyword evidence="3" id="KW-0238">DNA-binding</keyword>
<dbReference type="EMBL" id="JASPKY010000399">
    <property type="protein sequence ID" value="KAK9702130.1"/>
    <property type="molecule type" value="Genomic_DNA"/>
</dbReference>
<evidence type="ECO:0000313" key="4">
    <source>
        <dbReference type="Proteomes" id="UP001458880"/>
    </source>
</evidence>
<dbReference type="InterPro" id="IPR007889">
    <property type="entry name" value="HTH_Psq"/>
</dbReference>
<dbReference type="Gene3D" id="1.10.10.60">
    <property type="entry name" value="Homeodomain-like"/>
    <property type="match status" value="1"/>
</dbReference>
<evidence type="ECO:0000256" key="1">
    <source>
        <dbReference type="ARBA" id="ARBA00004123"/>
    </source>
</evidence>
<dbReference type="Pfam" id="PF05225">
    <property type="entry name" value="HTH_psq"/>
    <property type="match status" value="1"/>
</dbReference>
<accession>A0AAW1JFZ6</accession>
<name>A0AAW1JFZ6_POPJA</name>
<dbReference type="AlphaFoldDB" id="A0AAW1JFZ6"/>
<dbReference type="Proteomes" id="UP001458880">
    <property type="component" value="Unassembled WGS sequence"/>
</dbReference>
<organism evidence="3 4">
    <name type="scientific">Popillia japonica</name>
    <name type="common">Japanese beetle</name>
    <dbReference type="NCBI Taxonomy" id="7064"/>
    <lineage>
        <taxon>Eukaryota</taxon>
        <taxon>Metazoa</taxon>
        <taxon>Ecdysozoa</taxon>
        <taxon>Arthropoda</taxon>
        <taxon>Hexapoda</taxon>
        <taxon>Insecta</taxon>
        <taxon>Pterygota</taxon>
        <taxon>Neoptera</taxon>
        <taxon>Endopterygota</taxon>
        <taxon>Coleoptera</taxon>
        <taxon>Polyphaga</taxon>
        <taxon>Scarabaeiformia</taxon>
        <taxon>Scarabaeidae</taxon>
        <taxon>Rutelinae</taxon>
        <taxon>Popillia</taxon>
    </lineage>
</organism>
<protein>
    <submittedName>
        <fullName evidence="3">CENP-B N-terminal DNA-binding domain</fullName>
    </submittedName>
</protein>
<feature type="domain" description="HTH psq-type" evidence="2">
    <location>
        <begin position="48"/>
        <end position="77"/>
    </location>
</feature>
<comment type="caution">
    <text evidence="3">The sequence shown here is derived from an EMBL/GenBank/DDBJ whole genome shotgun (WGS) entry which is preliminary data.</text>
</comment>
<evidence type="ECO:0000259" key="2">
    <source>
        <dbReference type="Pfam" id="PF05225"/>
    </source>
</evidence>
<dbReference type="SUPFAM" id="SSF46689">
    <property type="entry name" value="Homeodomain-like"/>
    <property type="match status" value="1"/>
</dbReference>
<keyword evidence="4" id="KW-1185">Reference proteome</keyword>
<evidence type="ECO:0000313" key="3">
    <source>
        <dbReference type="EMBL" id="KAK9702130.1"/>
    </source>
</evidence>
<proteinExistence type="predicted"/>
<dbReference type="GO" id="GO:0005634">
    <property type="term" value="C:nucleus"/>
    <property type="evidence" value="ECO:0007669"/>
    <property type="project" value="UniProtKB-SubCell"/>
</dbReference>
<reference evidence="3 4" key="1">
    <citation type="journal article" date="2024" name="BMC Genomics">
        <title>De novo assembly and annotation of Popillia japonica's genome with initial clues to its potential as an invasive pest.</title>
        <authorList>
            <person name="Cucini C."/>
            <person name="Boschi S."/>
            <person name="Funari R."/>
            <person name="Cardaioli E."/>
            <person name="Iannotti N."/>
            <person name="Marturano G."/>
            <person name="Paoli F."/>
            <person name="Bruttini M."/>
            <person name="Carapelli A."/>
            <person name="Frati F."/>
            <person name="Nardi F."/>
        </authorList>
    </citation>
    <scope>NUCLEOTIDE SEQUENCE [LARGE SCALE GENOMIC DNA]</scope>
    <source>
        <strain evidence="3">DMR45628</strain>
    </source>
</reference>
<sequence>MPTAYKRKGGSTRGQLRQVDLGSNFNAVQNGTEIKGQLRQVDLGSNFNAVQNGTEINAAAKAFSIPSSTLERRLKNKKMEKGNFGRSYVPKHSQFLVQP</sequence>
<dbReference type="InterPro" id="IPR009057">
    <property type="entry name" value="Homeodomain-like_sf"/>
</dbReference>
<comment type="subcellular location">
    <subcellularLocation>
        <location evidence="1">Nucleus</location>
    </subcellularLocation>
</comment>
<gene>
    <name evidence="3" type="ORF">QE152_g30144</name>
</gene>
<dbReference type="GO" id="GO:0003677">
    <property type="term" value="F:DNA binding"/>
    <property type="evidence" value="ECO:0007669"/>
    <property type="project" value="UniProtKB-KW"/>
</dbReference>